<comment type="caution">
    <text evidence="3">The sequence shown here is derived from an EMBL/GenBank/DDBJ whole genome shotgun (WGS) entry which is preliminary data.</text>
</comment>
<reference evidence="3 4" key="1">
    <citation type="submission" date="2024-06" db="EMBL/GenBank/DDBJ databases">
        <title>The Natural Products Discovery Center: Release of the First 8490 Sequenced Strains for Exploring Actinobacteria Biosynthetic Diversity.</title>
        <authorList>
            <person name="Kalkreuter E."/>
            <person name="Kautsar S.A."/>
            <person name="Yang D."/>
            <person name="Bader C.D."/>
            <person name="Teijaro C.N."/>
            <person name="Fluegel L."/>
            <person name="Davis C.M."/>
            <person name="Simpson J.R."/>
            <person name="Lauterbach L."/>
            <person name="Steele A.D."/>
            <person name="Gui C."/>
            <person name="Meng S."/>
            <person name="Li G."/>
            <person name="Viehrig K."/>
            <person name="Ye F."/>
            <person name="Su P."/>
            <person name="Kiefer A.F."/>
            <person name="Nichols A."/>
            <person name="Cepeda A.J."/>
            <person name="Yan W."/>
            <person name="Fan B."/>
            <person name="Jiang Y."/>
            <person name="Adhikari A."/>
            <person name="Zheng C.-J."/>
            <person name="Schuster L."/>
            <person name="Cowan T.M."/>
            <person name="Smanski M.J."/>
            <person name="Chevrette M.G."/>
            <person name="De Carvalho L.P.S."/>
            <person name="Shen B."/>
        </authorList>
    </citation>
    <scope>NUCLEOTIDE SEQUENCE [LARGE SCALE GENOMIC DNA]</scope>
    <source>
        <strain evidence="3 4">NPDC053791</strain>
    </source>
</reference>
<accession>A0ABV3J1Q9</accession>
<evidence type="ECO:0000313" key="3">
    <source>
        <dbReference type="EMBL" id="MEV4926623.1"/>
    </source>
</evidence>
<protein>
    <submittedName>
        <fullName evidence="3">Uncharacterized protein</fullName>
    </submittedName>
</protein>
<keyword evidence="4" id="KW-1185">Reference proteome</keyword>
<keyword evidence="2" id="KW-0472">Membrane</keyword>
<feature type="region of interest" description="Disordered" evidence="1">
    <location>
        <begin position="324"/>
        <end position="351"/>
    </location>
</feature>
<evidence type="ECO:0000256" key="1">
    <source>
        <dbReference type="SAM" id="MobiDB-lite"/>
    </source>
</evidence>
<keyword evidence="2" id="KW-0812">Transmembrane</keyword>
<evidence type="ECO:0000313" key="4">
    <source>
        <dbReference type="Proteomes" id="UP001552479"/>
    </source>
</evidence>
<feature type="transmembrane region" description="Helical" evidence="2">
    <location>
        <begin position="12"/>
        <end position="36"/>
    </location>
</feature>
<dbReference type="RefSeq" id="WP_366089999.1">
    <property type="nucleotide sequence ID" value="NZ_JBFASG010000036.1"/>
</dbReference>
<keyword evidence="2" id="KW-1133">Transmembrane helix</keyword>
<proteinExistence type="predicted"/>
<dbReference type="Proteomes" id="UP001552479">
    <property type="component" value="Unassembled WGS sequence"/>
</dbReference>
<name>A0ABV3J1Q9_9ACTN</name>
<evidence type="ECO:0000256" key="2">
    <source>
        <dbReference type="SAM" id="Phobius"/>
    </source>
</evidence>
<dbReference type="EMBL" id="JBFASG010000036">
    <property type="protein sequence ID" value="MEV4926623.1"/>
    <property type="molecule type" value="Genomic_DNA"/>
</dbReference>
<organism evidence="3 4">
    <name type="scientific">Streptomyces roseoverticillatus</name>
    <dbReference type="NCBI Taxonomy" id="66429"/>
    <lineage>
        <taxon>Bacteria</taxon>
        <taxon>Bacillati</taxon>
        <taxon>Actinomycetota</taxon>
        <taxon>Actinomycetes</taxon>
        <taxon>Kitasatosporales</taxon>
        <taxon>Streptomycetaceae</taxon>
        <taxon>Streptomyces</taxon>
    </lineage>
</organism>
<sequence length="351" mass="38514">MEKTAFPAQRKALGWVLRISGWILRLAGSLAVLGSVQRIKTLSATTNGPGYDGPPSYVLLLVYLGVMIAGAAAFLASLAMGRRARVHTTHIITSVSGLAPGSYVLYLRPFTEDLSSSGIAPAADNNMFNNPVRAIARSGRTYEERLSRTFRQFGPLVAVGRPGEPLPGGSGARRTYLPLDDWKDTVGNLIDGARLIILGAGPGPGTVWEYVEVLRRREPSRLVVLITDPAEYQRFKASTIAEAEGALFELKHKYGNFWQPPILPDLPSPVNPHTTRSFYFRGMIYFTDGWEPHLANFDRSAVGSNKPRKIGKYFAERMHPVMTHISQGTRSPARPPFPSLPRKTPRPPASP</sequence>
<gene>
    <name evidence="3" type="ORF">AB0L03_28030</name>
</gene>
<feature type="transmembrane region" description="Helical" evidence="2">
    <location>
        <begin position="56"/>
        <end position="78"/>
    </location>
</feature>